<dbReference type="GO" id="GO:0010181">
    <property type="term" value="F:FMN binding"/>
    <property type="evidence" value="ECO:0007669"/>
    <property type="project" value="TreeGrafter"/>
</dbReference>
<dbReference type="Proteomes" id="UP000241788">
    <property type="component" value="Unassembled WGS sequence"/>
</dbReference>
<dbReference type="RefSeq" id="WP_076585361.1">
    <property type="nucleotide sequence ID" value="NZ_FTLW01000002.1"/>
</dbReference>
<dbReference type="AlphaFoldDB" id="A0A1N6QET0"/>
<keyword evidence="2" id="KW-0285">Flavoprotein</keyword>
<dbReference type="InterPro" id="IPR029039">
    <property type="entry name" value="Flavoprotein-like_sf"/>
</dbReference>
<comment type="cofactor">
    <cofactor evidence="1">
        <name>FMN</name>
        <dbReference type="ChEBI" id="CHEBI:58210"/>
    </cofactor>
</comment>
<organism evidence="4 5">
    <name type="scientific">Solilutibacter tolerans</name>
    <dbReference type="NCBI Taxonomy" id="1604334"/>
    <lineage>
        <taxon>Bacteria</taxon>
        <taxon>Pseudomonadati</taxon>
        <taxon>Pseudomonadota</taxon>
        <taxon>Gammaproteobacteria</taxon>
        <taxon>Lysobacterales</taxon>
        <taxon>Lysobacteraceae</taxon>
        <taxon>Solilutibacter</taxon>
    </lineage>
</organism>
<evidence type="ECO:0000313" key="4">
    <source>
        <dbReference type="EMBL" id="SIQ15129.1"/>
    </source>
</evidence>
<dbReference type="PANTHER" id="PTHR30543:SF21">
    <property type="entry name" value="NAD(P)H-DEPENDENT FMN REDUCTASE LOT6"/>
    <property type="match status" value="1"/>
</dbReference>
<gene>
    <name evidence="4" type="ORF">SAMN05421546_0683</name>
</gene>
<dbReference type="SUPFAM" id="SSF52218">
    <property type="entry name" value="Flavoproteins"/>
    <property type="match status" value="1"/>
</dbReference>
<feature type="domain" description="NADPH-dependent FMN reductase-like" evidence="3">
    <location>
        <begin position="6"/>
        <end position="145"/>
    </location>
</feature>
<dbReference type="InterPro" id="IPR005025">
    <property type="entry name" value="FMN_Rdtase-like_dom"/>
</dbReference>
<accession>A0A1N6QET0</accession>
<keyword evidence="2" id="KW-0288">FMN</keyword>
<proteinExistence type="predicted"/>
<dbReference type="STRING" id="1604334.SAMN05421546_0683"/>
<dbReference type="GO" id="GO:0016491">
    <property type="term" value="F:oxidoreductase activity"/>
    <property type="evidence" value="ECO:0007669"/>
    <property type="project" value="InterPro"/>
</dbReference>
<dbReference type="Pfam" id="PF03358">
    <property type="entry name" value="FMN_red"/>
    <property type="match status" value="1"/>
</dbReference>
<evidence type="ECO:0000259" key="3">
    <source>
        <dbReference type="Pfam" id="PF03358"/>
    </source>
</evidence>
<keyword evidence="5" id="KW-1185">Reference proteome</keyword>
<reference evidence="5" key="1">
    <citation type="submission" date="2017-01" db="EMBL/GenBank/DDBJ databases">
        <authorList>
            <person name="Varghese N."/>
            <person name="Submissions S."/>
        </authorList>
    </citation>
    <scope>NUCLEOTIDE SEQUENCE [LARGE SCALE GENOMIC DNA]</scope>
    <source>
        <strain evidence="5">UM1</strain>
    </source>
</reference>
<dbReference type="Gene3D" id="3.40.50.360">
    <property type="match status" value="1"/>
</dbReference>
<dbReference type="PANTHER" id="PTHR30543">
    <property type="entry name" value="CHROMATE REDUCTASE"/>
    <property type="match status" value="1"/>
</dbReference>
<dbReference type="OrthoDB" id="9812295at2"/>
<dbReference type="EMBL" id="FTLW01000002">
    <property type="protein sequence ID" value="SIQ15129.1"/>
    <property type="molecule type" value="Genomic_DNA"/>
</dbReference>
<evidence type="ECO:0000313" key="5">
    <source>
        <dbReference type="Proteomes" id="UP000241788"/>
    </source>
</evidence>
<evidence type="ECO:0000256" key="1">
    <source>
        <dbReference type="ARBA" id="ARBA00001917"/>
    </source>
</evidence>
<evidence type="ECO:0000256" key="2">
    <source>
        <dbReference type="ARBA" id="ARBA00022643"/>
    </source>
</evidence>
<protein>
    <submittedName>
        <fullName evidence="4">NAD(P)H-dependent FMN reductase</fullName>
    </submittedName>
</protein>
<dbReference type="InterPro" id="IPR050712">
    <property type="entry name" value="NAD(P)H-dep_reductase"/>
</dbReference>
<sequence length="199" mass="21987">MTKPLKIALILGSTRDARFAPIPAEWMLEQAASRDDIDLELVDLKDFDLPLFNEKASNAWMPSGDPRAVAWQKRIGEFDGYIVVTAEYNHSITGALKNAFDQAYVEWAHKPIGFLAYGGVGGARAVEHARMIAVELQMVPVHAGVHIGGSDYVSVVHQRQPMSTIHDHIAPSAQTMLNEIVWWGNATRNAREADARATQ</sequence>
<name>A0A1N6QET0_9GAMM</name>
<dbReference type="GO" id="GO:0005829">
    <property type="term" value="C:cytosol"/>
    <property type="evidence" value="ECO:0007669"/>
    <property type="project" value="TreeGrafter"/>
</dbReference>